<keyword evidence="3" id="KW-0732">Signal</keyword>
<comment type="similarity">
    <text evidence="8">Belongs to the MTC6 family.</text>
</comment>
<name>A0A6A6WCR4_9PEZI</name>
<evidence type="ECO:0000256" key="4">
    <source>
        <dbReference type="ARBA" id="ARBA00022989"/>
    </source>
</evidence>
<evidence type="ECO:0000256" key="2">
    <source>
        <dbReference type="ARBA" id="ARBA00022692"/>
    </source>
</evidence>
<evidence type="ECO:0000313" key="13">
    <source>
        <dbReference type="EMBL" id="KAF2760618.1"/>
    </source>
</evidence>
<evidence type="ECO:0000256" key="7">
    <source>
        <dbReference type="ARBA" id="ARBA00037703"/>
    </source>
</evidence>
<feature type="region of interest" description="Disordered" evidence="10">
    <location>
        <begin position="655"/>
        <end position="676"/>
    </location>
</feature>
<feature type="compositionally biased region" description="Low complexity" evidence="10">
    <location>
        <begin position="147"/>
        <end position="175"/>
    </location>
</feature>
<sequence>MSGSYQPSPDAETQPPWTTAFLSQRDVAFELPIDFITKPGVSLTAACFASNRFEDDAIKLCVSNLLAMGFKRLVVDLYWDAGRAVWSLCPAEVPESASTGDDTSIASAPSSRSTAFIASGVLSDDQTGSPPAPTEAGAAKVMARQDSSAGLSGSNSPSEISSPVSSTTTTIVTSPSPMATYVSSSNGNDETLLQIGPYSCTATSSLSLLADILYGYFQASETTVVVDLTILELNIHAAASSSNPSSPAASPADSQLPQGTQLLSGALNANLSANIYTPTMLDIDRANLNQSWFEIPGPDAPIIPYLTLEKDGNTYSTPSGWPTETFTNFDRYSRMIAYIGRVDPQMSNYNFSGDADTIFMSGTMEAVRNVTLSTDGAIRSGCFFDRTVPAITEATNNSWAVTSNLNIPASGTLSDSTFSTLSNLSSCGISSLLNQTLAGQSADTDPATYRAFANAATIWSWAPDQPNTTDPASKDDTNNSINFDDNNDDTTGQQGLLCAALYPSLNGRWKATNCQSHHHAACRIASQPYAWTLSPSPGPFTDFASPSRCPPNSSFSAPRSALENTWLLSLLIADTDEDHHTTRNASDPIFINFQAIDRPDCWVVGVNTTCPYLEDPNEIRTRTVVVPAVAAVVIFAVAALMFFIKCASNRRNARRGRRRRGSVGGADRGDYEGVPS</sequence>
<dbReference type="GeneID" id="54481583"/>
<dbReference type="InterPro" id="IPR051008">
    <property type="entry name" value="Telomere_Capping_Maintenance"/>
</dbReference>
<dbReference type="Proteomes" id="UP000799437">
    <property type="component" value="Unassembled WGS sequence"/>
</dbReference>
<comment type="subcellular location">
    <subcellularLocation>
        <location evidence="1">Membrane</location>
        <topology evidence="1">Single-pass type I membrane protein</topology>
    </subcellularLocation>
</comment>
<dbReference type="Pfam" id="PF25506">
    <property type="entry name" value="TIM-barrel_MTC6"/>
    <property type="match status" value="1"/>
</dbReference>
<feature type="domain" description="MTC6 partial TIM-barrel" evidence="12">
    <location>
        <begin position="18"/>
        <end position="438"/>
    </location>
</feature>
<dbReference type="AlphaFoldDB" id="A0A6A6WCR4"/>
<dbReference type="EMBL" id="ML996568">
    <property type="protein sequence ID" value="KAF2760618.1"/>
    <property type="molecule type" value="Genomic_DNA"/>
</dbReference>
<dbReference type="PANTHER" id="PTHR35518">
    <property type="entry name" value="MAINTENANCE OF TELOMOERE CAPPING"/>
    <property type="match status" value="1"/>
</dbReference>
<organism evidence="13 14">
    <name type="scientific">Pseudovirgaria hyperparasitica</name>
    <dbReference type="NCBI Taxonomy" id="470096"/>
    <lineage>
        <taxon>Eukaryota</taxon>
        <taxon>Fungi</taxon>
        <taxon>Dikarya</taxon>
        <taxon>Ascomycota</taxon>
        <taxon>Pezizomycotina</taxon>
        <taxon>Dothideomycetes</taxon>
        <taxon>Dothideomycetes incertae sedis</taxon>
        <taxon>Acrospermales</taxon>
        <taxon>Acrospermaceae</taxon>
        <taxon>Pseudovirgaria</taxon>
    </lineage>
</organism>
<evidence type="ECO:0000256" key="1">
    <source>
        <dbReference type="ARBA" id="ARBA00004479"/>
    </source>
</evidence>
<evidence type="ECO:0000256" key="3">
    <source>
        <dbReference type="ARBA" id="ARBA00022729"/>
    </source>
</evidence>
<feature type="region of interest" description="Disordered" evidence="10">
    <location>
        <begin position="122"/>
        <end position="175"/>
    </location>
</feature>
<keyword evidence="2 11" id="KW-0812">Transmembrane</keyword>
<keyword evidence="6" id="KW-0325">Glycoprotein</keyword>
<gene>
    <name evidence="13" type="ORF">EJ05DRAFT_290903</name>
</gene>
<evidence type="ECO:0000259" key="12">
    <source>
        <dbReference type="Pfam" id="PF25506"/>
    </source>
</evidence>
<keyword evidence="4 11" id="KW-1133">Transmembrane helix</keyword>
<feature type="compositionally biased region" description="Basic and acidic residues" evidence="10">
    <location>
        <begin position="667"/>
        <end position="676"/>
    </location>
</feature>
<dbReference type="RefSeq" id="XP_033603069.1">
    <property type="nucleotide sequence ID" value="XM_033740529.1"/>
</dbReference>
<dbReference type="PANTHER" id="PTHR35518:SF2">
    <property type="entry name" value="MAINTENANCE OF TELOMERE CAPPING PROTEIN 6"/>
    <property type="match status" value="1"/>
</dbReference>
<evidence type="ECO:0000256" key="10">
    <source>
        <dbReference type="SAM" id="MobiDB-lite"/>
    </source>
</evidence>
<keyword evidence="5 11" id="KW-0472">Membrane</keyword>
<keyword evidence="14" id="KW-1185">Reference proteome</keyword>
<protein>
    <recommendedName>
        <fullName evidence="9">Maintenance of telomere capping protein 6</fullName>
    </recommendedName>
</protein>
<comment type="function">
    <text evidence="7">May be involved in telomere capping.</text>
</comment>
<proteinExistence type="inferred from homology"/>
<accession>A0A6A6WCR4</accession>
<feature type="transmembrane region" description="Helical" evidence="11">
    <location>
        <begin position="624"/>
        <end position="644"/>
    </location>
</feature>
<dbReference type="OrthoDB" id="5573651at2759"/>
<evidence type="ECO:0000256" key="11">
    <source>
        <dbReference type="SAM" id="Phobius"/>
    </source>
</evidence>
<evidence type="ECO:0000256" key="9">
    <source>
        <dbReference type="ARBA" id="ARBA00039865"/>
    </source>
</evidence>
<evidence type="ECO:0000313" key="14">
    <source>
        <dbReference type="Proteomes" id="UP000799437"/>
    </source>
</evidence>
<feature type="region of interest" description="Disordered" evidence="10">
    <location>
        <begin position="462"/>
        <end position="488"/>
    </location>
</feature>
<dbReference type="InterPro" id="IPR057530">
    <property type="entry name" value="TIM-barrel_MTC6"/>
</dbReference>
<dbReference type="GO" id="GO:0016020">
    <property type="term" value="C:membrane"/>
    <property type="evidence" value="ECO:0007669"/>
    <property type="project" value="UniProtKB-SubCell"/>
</dbReference>
<evidence type="ECO:0000256" key="6">
    <source>
        <dbReference type="ARBA" id="ARBA00023180"/>
    </source>
</evidence>
<reference evidence="13" key="1">
    <citation type="journal article" date="2020" name="Stud. Mycol.">
        <title>101 Dothideomycetes genomes: a test case for predicting lifestyles and emergence of pathogens.</title>
        <authorList>
            <person name="Haridas S."/>
            <person name="Albert R."/>
            <person name="Binder M."/>
            <person name="Bloem J."/>
            <person name="Labutti K."/>
            <person name="Salamov A."/>
            <person name="Andreopoulos B."/>
            <person name="Baker S."/>
            <person name="Barry K."/>
            <person name="Bills G."/>
            <person name="Bluhm B."/>
            <person name="Cannon C."/>
            <person name="Castanera R."/>
            <person name="Culley D."/>
            <person name="Daum C."/>
            <person name="Ezra D."/>
            <person name="Gonzalez J."/>
            <person name="Henrissat B."/>
            <person name="Kuo A."/>
            <person name="Liang C."/>
            <person name="Lipzen A."/>
            <person name="Lutzoni F."/>
            <person name="Magnuson J."/>
            <person name="Mondo S."/>
            <person name="Nolan M."/>
            <person name="Ohm R."/>
            <person name="Pangilinan J."/>
            <person name="Park H.-J."/>
            <person name="Ramirez L."/>
            <person name="Alfaro M."/>
            <person name="Sun H."/>
            <person name="Tritt A."/>
            <person name="Yoshinaga Y."/>
            <person name="Zwiers L.-H."/>
            <person name="Turgeon B."/>
            <person name="Goodwin S."/>
            <person name="Spatafora J."/>
            <person name="Crous P."/>
            <person name="Grigoriev I."/>
        </authorList>
    </citation>
    <scope>NUCLEOTIDE SEQUENCE</scope>
    <source>
        <strain evidence="13">CBS 121739</strain>
    </source>
</reference>
<evidence type="ECO:0000256" key="5">
    <source>
        <dbReference type="ARBA" id="ARBA00023136"/>
    </source>
</evidence>
<evidence type="ECO:0000256" key="8">
    <source>
        <dbReference type="ARBA" id="ARBA00038159"/>
    </source>
</evidence>